<keyword evidence="3" id="KW-0479">Metal-binding</keyword>
<organism evidence="8">
    <name type="scientific">marine sediment metagenome</name>
    <dbReference type="NCBI Taxonomy" id="412755"/>
    <lineage>
        <taxon>unclassified sequences</taxon>
        <taxon>metagenomes</taxon>
        <taxon>ecological metagenomes</taxon>
    </lineage>
</organism>
<dbReference type="PANTHER" id="PTHR43578">
    <property type="entry name" value="NADH-QUINONE OXIDOREDUCTASE SUBUNIT F"/>
    <property type="match status" value="1"/>
</dbReference>
<dbReference type="SUPFAM" id="SSF142019">
    <property type="entry name" value="Nqo1 FMN-binding domain-like"/>
    <property type="match status" value="1"/>
</dbReference>
<feature type="domain" description="Soluble ligand binding" evidence="7">
    <location>
        <begin position="293"/>
        <end position="341"/>
    </location>
</feature>
<protein>
    <recommendedName>
        <fullName evidence="9">NADH-ubiquinone oxidoreductase 51kDa subunit FMN-binding domain-containing protein</fullName>
    </recommendedName>
</protein>
<evidence type="ECO:0008006" key="9">
    <source>
        <dbReference type="Google" id="ProtNLM"/>
    </source>
</evidence>
<dbReference type="Gene3D" id="3.40.30.10">
    <property type="entry name" value="Glutaredoxin"/>
    <property type="match status" value="1"/>
</dbReference>
<proteinExistence type="inferred from homology"/>
<dbReference type="EMBL" id="BARV01003229">
    <property type="protein sequence ID" value="GAI00749.1"/>
    <property type="molecule type" value="Genomic_DNA"/>
</dbReference>
<feature type="domain" description="NADH-ubiquinone oxidoreductase 51kDa subunit FMN-binding" evidence="6">
    <location>
        <begin position="98"/>
        <end position="270"/>
    </location>
</feature>
<evidence type="ECO:0000256" key="5">
    <source>
        <dbReference type="ARBA" id="ARBA00023014"/>
    </source>
</evidence>
<reference evidence="8" key="1">
    <citation type="journal article" date="2014" name="Front. Microbiol.">
        <title>High frequency of phylogenetically diverse reductive dehalogenase-homologous genes in deep subseafloor sedimentary metagenomes.</title>
        <authorList>
            <person name="Kawai M."/>
            <person name="Futagami T."/>
            <person name="Toyoda A."/>
            <person name="Takaki Y."/>
            <person name="Nishi S."/>
            <person name="Hori S."/>
            <person name="Arai W."/>
            <person name="Tsubouchi T."/>
            <person name="Morono Y."/>
            <person name="Uchiyama I."/>
            <person name="Ito T."/>
            <person name="Fujiyama A."/>
            <person name="Inagaki F."/>
            <person name="Takami H."/>
        </authorList>
    </citation>
    <scope>NUCLEOTIDE SEQUENCE</scope>
    <source>
        <strain evidence="8">Expedition CK06-06</strain>
    </source>
</reference>
<dbReference type="GO" id="GO:0046872">
    <property type="term" value="F:metal ion binding"/>
    <property type="evidence" value="ECO:0007669"/>
    <property type="project" value="UniProtKB-KW"/>
</dbReference>
<dbReference type="SUPFAM" id="SSF142984">
    <property type="entry name" value="Nqo1 middle domain-like"/>
    <property type="match status" value="1"/>
</dbReference>
<accession>X1M2X3</accession>
<feature type="non-terminal residue" evidence="8">
    <location>
        <position position="1"/>
    </location>
</feature>
<evidence type="ECO:0000259" key="6">
    <source>
        <dbReference type="Pfam" id="PF01512"/>
    </source>
</evidence>
<keyword evidence="5" id="KW-0411">Iron-sulfur</keyword>
<dbReference type="GO" id="GO:0051539">
    <property type="term" value="F:4 iron, 4 sulfur cluster binding"/>
    <property type="evidence" value="ECO:0007669"/>
    <property type="project" value="UniProtKB-KW"/>
</dbReference>
<evidence type="ECO:0000313" key="8">
    <source>
        <dbReference type="EMBL" id="GAI00749.1"/>
    </source>
</evidence>
<evidence type="ECO:0000256" key="2">
    <source>
        <dbReference type="ARBA" id="ARBA00022485"/>
    </source>
</evidence>
<sequence length="368" mass="40189">PEGILYKELTPADIKEIVEEHFLKGRIVEKFLFKSEITEKVIRKKERLPFFQKQLKIVLKNCGTIDPENIEEYINNGGYEALRKALTELSPLQVIQEIKDSGLRGRGGAGFPTGVKWEFVFKAKSSEKFVICNADEGDPGAFMDRAVLEGDPHTVVEGMSIAAYVVGAKRGYVYVRAEYPLAIERLEIALKQAKKHNFLGENILKKDFNFDIELRIGAGAFVCGEETGLIASIEGKRGMPRSRPPFPATCGLWGKPTLINNVETLANIPHIILKGAKWFSSIGIDGNKGTKIFALSGKIKNTGLVEVPLGLTIGELIFDIGGGIPDGKKFKAVQTGGPSGGCIPQDYLDTPISYESLKDLDSIMGSGG</sequence>
<dbReference type="Gene3D" id="3.40.50.11540">
    <property type="entry name" value="NADH-ubiquinone oxidoreductase 51kDa subunit"/>
    <property type="match status" value="1"/>
</dbReference>
<dbReference type="PANTHER" id="PTHR43578:SF3">
    <property type="entry name" value="NADH-QUINONE OXIDOREDUCTASE SUBUNIT F"/>
    <property type="match status" value="1"/>
</dbReference>
<dbReference type="InterPro" id="IPR011538">
    <property type="entry name" value="Nuo51_FMN-bd"/>
</dbReference>
<evidence type="ECO:0000256" key="4">
    <source>
        <dbReference type="ARBA" id="ARBA00023004"/>
    </source>
</evidence>
<keyword evidence="2" id="KW-0004">4Fe-4S</keyword>
<gene>
    <name evidence="8" type="ORF">S06H3_07841</name>
</gene>
<comment type="caution">
    <text evidence="8">The sequence shown here is derived from an EMBL/GenBank/DDBJ whole genome shotgun (WGS) entry which is preliminary data.</text>
</comment>
<evidence type="ECO:0000256" key="3">
    <source>
        <dbReference type="ARBA" id="ARBA00022723"/>
    </source>
</evidence>
<dbReference type="InterPro" id="IPR019554">
    <property type="entry name" value="Soluble_ligand-bd"/>
</dbReference>
<keyword evidence="4" id="KW-0408">Iron</keyword>
<evidence type="ECO:0000259" key="7">
    <source>
        <dbReference type="Pfam" id="PF10531"/>
    </source>
</evidence>
<feature type="non-terminal residue" evidence="8">
    <location>
        <position position="368"/>
    </location>
</feature>
<dbReference type="FunFam" id="3.40.50.11540:FF:000001">
    <property type="entry name" value="NADH dehydrogenase [ubiquinone] flavoprotein 1, mitochondrial"/>
    <property type="match status" value="1"/>
</dbReference>
<dbReference type="InterPro" id="IPR037225">
    <property type="entry name" value="Nuo51_FMN-bd_sf"/>
</dbReference>
<dbReference type="Pfam" id="PF01512">
    <property type="entry name" value="Complex1_51K"/>
    <property type="match status" value="1"/>
</dbReference>
<evidence type="ECO:0000256" key="1">
    <source>
        <dbReference type="ARBA" id="ARBA00007523"/>
    </source>
</evidence>
<comment type="similarity">
    <text evidence="1">Belongs to the complex I 51 kDa subunit family.</text>
</comment>
<dbReference type="Pfam" id="PF10531">
    <property type="entry name" value="SLBB"/>
    <property type="match status" value="1"/>
</dbReference>
<dbReference type="Gene3D" id="3.10.20.600">
    <property type="match status" value="1"/>
</dbReference>
<dbReference type="CDD" id="cd02980">
    <property type="entry name" value="TRX_Fd_family"/>
    <property type="match status" value="1"/>
</dbReference>
<name>X1M2X3_9ZZZZ</name>
<dbReference type="AlphaFoldDB" id="X1M2X3"/>
<dbReference type="Gene3D" id="6.10.250.1450">
    <property type="match status" value="1"/>
</dbReference>